<evidence type="ECO:0000313" key="2">
    <source>
        <dbReference type="Proteomes" id="UP001303222"/>
    </source>
</evidence>
<dbReference type="Proteomes" id="UP001303222">
    <property type="component" value="Unassembled WGS sequence"/>
</dbReference>
<organism evidence="1 2">
    <name type="scientific">Pseudoneurospora amorphoporcata</name>
    <dbReference type="NCBI Taxonomy" id="241081"/>
    <lineage>
        <taxon>Eukaryota</taxon>
        <taxon>Fungi</taxon>
        <taxon>Dikarya</taxon>
        <taxon>Ascomycota</taxon>
        <taxon>Pezizomycotina</taxon>
        <taxon>Sordariomycetes</taxon>
        <taxon>Sordariomycetidae</taxon>
        <taxon>Sordariales</taxon>
        <taxon>Sordariaceae</taxon>
        <taxon>Pseudoneurospora</taxon>
    </lineage>
</organism>
<dbReference type="EMBL" id="MU859537">
    <property type="protein sequence ID" value="KAK3946753.1"/>
    <property type="molecule type" value="Genomic_DNA"/>
</dbReference>
<dbReference type="AlphaFoldDB" id="A0AAN6NL25"/>
<reference evidence="1" key="2">
    <citation type="submission" date="2023-06" db="EMBL/GenBank/DDBJ databases">
        <authorList>
            <consortium name="Lawrence Berkeley National Laboratory"/>
            <person name="Mondo S.J."/>
            <person name="Hensen N."/>
            <person name="Bonometti L."/>
            <person name="Westerberg I."/>
            <person name="Brannstrom I.O."/>
            <person name="Guillou S."/>
            <person name="Cros-Aarteil S."/>
            <person name="Calhoun S."/>
            <person name="Haridas S."/>
            <person name="Kuo A."/>
            <person name="Pangilinan J."/>
            <person name="Riley R."/>
            <person name="Labutti K."/>
            <person name="Andreopoulos B."/>
            <person name="Lipzen A."/>
            <person name="Chen C."/>
            <person name="Yanf M."/>
            <person name="Daum C."/>
            <person name="Ng V."/>
            <person name="Clum A."/>
            <person name="Steindorff A."/>
            <person name="Ohm R."/>
            <person name="Martin F."/>
            <person name="Silar P."/>
            <person name="Natvig D."/>
            <person name="Lalanne C."/>
            <person name="Gautier V."/>
            <person name="Ament-Velasquez S.L."/>
            <person name="Kruys A."/>
            <person name="Hutchinson M.I."/>
            <person name="Powell A.J."/>
            <person name="Barry K."/>
            <person name="Miller A.N."/>
            <person name="Grigoriev I.V."/>
            <person name="Debuchy R."/>
            <person name="Gladieux P."/>
            <person name="Thoren M.H."/>
            <person name="Johannesson H."/>
        </authorList>
    </citation>
    <scope>NUCLEOTIDE SEQUENCE</scope>
    <source>
        <strain evidence="1">CBS 626.80</strain>
    </source>
</reference>
<reference evidence="1" key="1">
    <citation type="journal article" date="2023" name="Mol. Phylogenet. Evol.">
        <title>Genome-scale phylogeny and comparative genomics of the fungal order Sordariales.</title>
        <authorList>
            <person name="Hensen N."/>
            <person name="Bonometti L."/>
            <person name="Westerberg I."/>
            <person name="Brannstrom I.O."/>
            <person name="Guillou S."/>
            <person name="Cros-Aarteil S."/>
            <person name="Calhoun S."/>
            <person name="Haridas S."/>
            <person name="Kuo A."/>
            <person name="Mondo S."/>
            <person name="Pangilinan J."/>
            <person name="Riley R."/>
            <person name="LaButti K."/>
            <person name="Andreopoulos B."/>
            <person name="Lipzen A."/>
            <person name="Chen C."/>
            <person name="Yan M."/>
            <person name="Daum C."/>
            <person name="Ng V."/>
            <person name="Clum A."/>
            <person name="Steindorff A."/>
            <person name="Ohm R.A."/>
            <person name="Martin F."/>
            <person name="Silar P."/>
            <person name="Natvig D.O."/>
            <person name="Lalanne C."/>
            <person name="Gautier V."/>
            <person name="Ament-Velasquez S.L."/>
            <person name="Kruys A."/>
            <person name="Hutchinson M.I."/>
            <person name="Powell A.J."/>
            <person name="Barry K."/>
            <person name="Miller A.N."/>
            <person name="Grigoriev I.V."/>
            <person name="Debuchy R."/>
            <person name="Gladieux P."/>
            <person name="Hiltunen Thoren M."/>
            <person name="Johannesson H."/>
        </authorList>
    </citation>
    <scope>NUCLEOTIDE SEQUENCE</scope>
    <source>
        <strain evidence="1">CBS 626.80</strain>
    </source>
</reference>
<sequence>MFHPVTICLGNCDKNPASPARNAVRSKDGGWRYFHAPCQAFNGDLTALPASFDGNFTTLPDFNRNAQKLPSSQITNLPTAFTNELLAYAAARDPYINSILTHQHDLQTARERDNERDFKNYLQKTQEMVNTKYPHFSNKMADDMITEIGKMFQAIYQTAMGTGPPTGLGGGESSCSYKARKNAVVTMVDNWVTVYKGPNAAIARRMRNVPQNAVIFMLQSLDHAISHHFKEHELALLDISGLLHGRIDEINRSGVHG</sequence>
<accession>A0AAN6NL25</accession>
<comment type="caution">
    <text evidence="1">The sequence shown here is derived from an EMBL/GenBank/DDBJ whole genome shotgun (WGS) entry which is preliminary data.</text>
</comment>
<evidence type="ECO:0000313" key="1">
    <source>
        <dbReference type="EMBL" id="KAK3946753.1"/>
    </source>
</evidence>
<name>A0AAN6NL25_9PEZI</name>
<keyword evidence="2" id="KW-1185">Reference proteome</keyword>
<proteinExistence type="predicted"/>
<gene>
    <name evidence="1" type="ORF">QBC32DRAFT_388098</name>
</gene>
<protein>
    <submittedName>
        <fullName evidence="1">Uncharacterized protein</fullName>
    </submittedName>
</protein>